<dbReference type="SUPFAM" id="SSF51316">
    <property type="entry name" value="Mss4-like"/>
    <property type="match status" value="1"/>
</dbReference>
<dbReference type="GO" id="GO:0046872">
    <property type="term" value="F:metal ion binding"/>
    <property type="evidence" value="ECO:0007669"/>
    <property type="project" value="UniProtKB-KW"/>
</dbReference>
<keyword evidence="7" id="KW-1185">Reference proteome</keyword>
<comment type="caution">
    <text evidence="6">The sequence shown here is derived from an EMBL/GenBank/DDBJ whole genome shotgun (WGS) entry which is preliminary data.</text>
</comment>
<sequence length="134" mass="14844">MNYKGGCLCGALRYQAERVPVTTGYCHCSLCRRSTGAPVVAFASFPIDGFTYTRGTPSIYRSSPTGRREFCNQCGTQIAYRDLDDPETVDVNSGTLDNIEHVEPTHHIFTADGVRWLNLGDHLPRYPQGEPGKD</sequence>
<keyword evidence="2" id="KW-0479">Metal-binding</keyword>
<organism evidence="6 7">
    <name type="scientific">Exilibacterium tricleocarpae</name>
    <dbReference type="NCBI Taxonomy" id="2591008"/>
    <lineage>
        <taxon>Bacteria</taxon>
        <taxon>Pseudomonadati</taxon>
        <taxon>Pseudomonadota</taxon>
        <taxon>Gammaproteobacteria</taxon>
        <taxon>Cellvibrionales</taxon>
        <taxon>Cellvibrionaceae</taxon>
        <taxon>Exilibacterium</taxon>
    </lineage>
</organism>
<dbReference type="Gene3D" id="3.90.1590.10">
    <property type="entry name" value="glutathione-dependent formaldehyde- activating enzyme (gfa)"/>
    <property type="match status" value="1"/>
</dbReference>
<evidence type="ECO:0000256" key="1">
    <source>
        <dbReference type="ARBA" id="ARBA00005495"/>
    </source>
</evidence>
<dbReference type="PANTHER" id="PTHR33337">
    <property type="entry name" value="GFA DOMAIN-CONTAINING PROTEIN"/>
    <property type="match status" value="1"/>
</dbReference>
<dbReference type="InterPro" id="IPR006913">
    <property type="entry name" value="CENP-V/GFA"/>
</dbReference>
<name>A0A545T0H8_9GAMM</name>
<evidence type="ECO:0000313" key="7">
    <source>
        <dbReference type="Proteomes" id="UP000319732"/>
    </source>
</evidence>
<evidence type="ECO:0000256" key="2">
    <source>
        <dbReference type="ARBA" id="ARBA00022723"/>
    </source>
</evidence>
<protein>
    <submittedName>
        <fullName evidence="6">GFA family protein</fullName>
    </submittedName>
</protein>
<evidence type="ECO:0000256" key="3">
    <source>
        <dbReference type="ARBA" id="ARBA00022833"/>
    </source>
</evidence>
<dbReference type="Proteomes" id="UP000319732">
    <property type="component" value="Unassembled WGS sequence"/>
</dbReference>
<dbReference type="RefSeq" id="WP_142928828.1">
    <property type="nucleotide sequence ID" value="NZ_ML660101.1"/>
</dbReference>
<keyword evidence="3" id="KW-0862">Zinc</keyword>
<dbReference type="GO" id="GO:0016846">
    <property type="term" value="F:carbon-sulfur lyase activity"/>
    <property type="evidence" value="ECO:0007669"/>
    <property type="project" value="InterPro"/>
</dbReference>
<proteinExistence type="inferred from homology"/>
<dbReference type="OrthoDB" id="4188830at2"/>
<evidence type="ECO:0000256" key="4">
    <source>
        <dbReference type="ARBA" id="ARBA00023239"/>
    </source>
</evidence>
<dbReference type="EMBL" id="VHSG01000023">
    <property type="protein sequence ID" value="TQV70727.1"/>
    <property type="molecule type" value="Genomic_DNA"/>
</dbReference>
<dbReference type="InterPro" id="IPR011057">
    <property type="entry name" value="Mss4-like_sf"/>
</dbReference>
<keyword evidence="4" id="KW-0456">Lyase</keyword>
<reference evidence="6 7" key="1">
    <citation type="submission" date="2019-06" db="EMBL/GenBank/DDBJ databases">
        <title>Whole genome sequence for Cellvibrionaceae sp. R142.</title>
        <authorList>
            <person name="Wang G."/>
        </authorList>
    </citation>
    <scope>NUCLEOTIDE SEQUENCE [LARGE SCALE GENOMIC DNA]</scope>
    <source>
        <strain evidence="6 7">R142</strain>
    </source>
</reference>
<evidence type="ECO:0000259" key="5">
    <source>
        <dbReference type="PROSITE" id="PS51891"/>
    </source>
</evidence>
<dbReference type="PANTHER" id="PTHR33337:SF40">
    <property type="entry name" value="CENP-V_GFA DOMAIN-CONTAINING PROTEIN-RELATED"/>
    <property type="match status" value="1"/>
</dbReference>
<comment type="similarity">
    <text evidence="1">Belongs to the Gfa family.</text>
</comment>
<dbReference type="Pfam" id="PF04828">
    <property type="entry name" value="GFA"/>
    <property type="match status" value="1"/>
</dbReference>
<gene>
    <name evidence="6" type="ORF">FKG94_20575</name>
</gene>
<dbReference type="AlphaFoldDB" id="A0A545T0H8"/>
<feature type="domain" description="CENP-V/GFA" evidence="5">
    <location>
        <begin position="3"/>
        <end position="106"/>
    </location>
</feature>
<evidence type="ECO:0000313" key="6">
    <source>
        <dbReference type="EMBL" id="TQV70727.1"/>
    </source>
</evidence>
<dbReference type="PROSITE" id="PS51891">
    <property type="entry name" value="CENP_V_GFA"/>
    <property type="match status" value="1"/>
</dbReference>
<accession>A0A545T0H8</accession>